<dbReference type="GO" id="GO:0009307">
    <property type="term" value="P:DNA restriction-modification system"/>
    <property type="evidence" value="ECO:0007669"/>
    <property type="project" value="UniProtKB-KW"/>
</dbReference>
<keyword evidence="1" id="KW-0680">Restriction system</keyword>
<dbReference type="AlphaFoldDB" id="A0A9X3L8N2"/>
<dbReference type="Gene3D" id="3.90.220.20">
    <property type="entry name" value="DNA methylase specificity domains"/>
    <property type="match status" value="1"/>
</dbReference>
<evidence type="ECO:0000256" key="1">
    <source>
        <dbReference type="ARBA" id="ARBA00022747"/>
    </source>
</evidence>
<evidence type="ECO:0000313" key="4">
    <source>
        <dbReference type="Proteomes" id="UP001152172"/>
    </source>
</evidence>
<protein>
    <recommendedName>
        <fullName evidence="5">Type I restriction enzyme, S subunit</fullName>
    </recommendedName>
</protein>
<dbReference type="RefSeq" id="WP_269921763.1">
    <property type="nucleotide sequence ID" value="NZ_JAMKBI010000005.1"/>
</dbReference>
<evidence type="ECO:0008006" key="5">
    <source>
        <dbReference type="Google" id="ProtNLM"/>
    </source>
</evidence>
<dbReference type="Proteomes" id="UP001152172">
    <property type="component" value="Unassembled WGS sequence"/>
</dbReference>
<gene>
    <name evidence="3" type="ORF">M9R61_08485</name>
</gene>
<dbReference type="SUPFAM" id="SSF116734">
    <property type="entry name" value="DNA methylase specificity domain"/>
    <property type="match status" value="1"/>
</dbReference>
<reference evidence="3" key="1">
    <citation type="submission" date="2022-05" db="EMBL/GenBank/DDBJ databases">
        <authorList>
            <person name="Colautti A."/>
            <person name="Iacumin L."/>
        </authorList>
    </citation>
    <scope>NUCLEOTIDE SEQUENCE</scope>
    <source>
        <strain evidence="3">DSM 30747</strain>
    </source>
</reference>
<organism evidence="3 4">
    <name type="scientific">Psychrobacillus psychrodurans</name>
    <dbReference type="NCBI Taxonomy" id="126157"/>
    <lineage>
        <taxon>Bacteria</taxon>
        <taxon>Bacillati</taxon>
        <taxon>Bacillota</taxon>
        <taxon>Bacilli</taxon>
        <taxon>Bacillales</taxon>
        <taxon>Bacillaceae</taxon>
        <taxon>Psychrobacillus</taxon>
    </lineage>
</organism>
<accession>A0A9X3L8N2</accession>
<comment type="caution">
    <text evidence="3">The sequence shown here is derived from an EMBL/GenBank/DDBJ whole genome shotgun (WGS) entry which is preliminary data.</text>
</comment>
<dbReference type="EMBL" id="JAMKBI010000005">
    <property type="protein sequence ID" value="MCZ8533366.1"/>
    <property type="molecule type" value="Genomic_DNA"/>
</dbReference>
<dbReference type="InterPro" id="IPR044946">
    <property type="entry name" value="Restrct_endonuc_typeI_TRD_sf"/>
</dbReference>
<sequence length="76" mass="8563">MNAPEVRFKDFTEDWKVNKLSSVMSFNNGINAEKDSYGHGRKFINALDILNNNFIKYNDIIGSVSVSVSVSGFRKS</sequence>
<proteinExistence type="predicted"/>
<keyword evidence="4" id="KW-1185">Reference proteome</keyword>
<dbReference type="GO" id="GO:0003677">
    <property type="term" value="F:DNA binding"/>
    <property type="evidence" value="ECO:0007669"/>
    <property type="project" value="UniProtKB-KW"/>
</dbReference>
<keyword evidence="2" id="KW-0238">DNA-binding</keyword>
<name>A0A9X3L8N2_9BACI</name>
<evidence type="ECO:0000313" key="3">
    <source>
        <dbReference type="EMBL" id="MCZ8533366.1"/>
    </source>
</evidence>
<evidence type="ECO:0000256" key="2">
    <source>
        <dbReference type="ARBA" id="ARBA00023125"/>
    </source>
</evidence>